<feature type="binding site" evidence="19">
    <location>
        <position position="307"/>
    </location>
    <ligand>
        <name>ATP</name>
        <dbReference type="ChEBI" id="CHEBI:30616"/>
    </ligand>
</feature>
<dbReference type="SMART" id="SM00220">
    <property type="entry name" value="S_TKc"/>
    <property type="match status" value="1"/>
</dbReference>
<dbReference type="Gene3D" id="3.30.200.20">
    <property type="entry name" value="Phosphorylase Kinase, domain 1"/>
    <property type="match status" value="1"/>
</dbReference>
<dbReference type="InterPro" id="IPR008271">
    <property type="entry name" value="Ser/Thr_kinase_AS"/>
</dbReference>
<comment type="subcellular location">
    <subcellularLocation>
        <location evidence="1">Cell membrane</location>
        <topology evidence="1">Single-pass type I membrane protein</topology>
    </subcellularLocation>
</comment>
<dbReference type="GO" id="GO:0004674">
    <property type="term" value="F:protein serine/threonine kinase activity"/>
    <property type="evidence" value="ECO:0007669"/>
    <property type="project" value="UniProtKB-KW"/>
</dbReference>
<evidence type="ECO:0000256" key="6">
    <source>
        <dbReference type="ARBA" id="ARBA00022692"/>
    </source>
</evidence>
<evidence type="ECO:0000256" key="2">
    <source>
        <dbReference type="ARBA" id="ARBA00012513"/>
    </source>
</evidence>
<evidence type="ECO:0000256" key="3">
    <source>
        <dbReference type="ARBA" id="ARBA00022475"/>
    </source>
</evidence>
<dbReference type="CDD" id="cd14066">
    <property type="entry name" value="STKc_IRAK"/>
    <property type="match status" value="1"/>
</dbReference>
<evidence type="ECO:0000256" key="15">
    <source>
        <dbReference type="ARBA" id="ARBA00023170"/>
    </source>
</evidence>
<keyword evidence="3" id="KW-1003">Cell membrane</keyword>
<dbReference type="PANTHER" id="PTHR27002">
    <property type="entry name" value="RECEPTOR-LIKE SERINE/THREONINE-PROTEIN KINASE SD1-8"/>
    <property type="match status" value="1"/>
</dbReference>
<feature type="domain" description="Apple" evidence="22">
    <location>
        <begin position="106"/>
        <end position="186"/>
    </location>
</feature>
<keyword evidence="4" id="KW-0723">Serine/threonine-protein kinase</keyword>
<dbReference type="InterPro" id="IPR000858">
    <property type="entry name" value="S_locus_glycoprot_dom"/>
</dbReference>
<evidence type="ECO:0000256" key="7">
    <source>
        <dbReference type="ARBA" id="ARBA00022729"/>
    </source>
</evidence>
<proteinExistence type="predicted"/>
<dbReference type="Pfam" id="PF11883">
    <property type="entry name" value="DUF3403"/>
    <property type="match status" value="1"/>
</dbReference>
<dbReference type="EC" id="2.7.11.1" evidence="2"/>
<dbReference type="GO" id="GO:0030246">
    <property type="term" value="F:carbohydrate binding"/>
    <property type="evidence" value="ECO:0007669"/>
    <property type="project" value="UniProtKB-KW"/>
</dbReference>
<evidence type="ECO:0000259" key="21">
    <source>
        <dbReference type="PROSITE" id="PS50011"/>
    </source>
</evidence>
<feature type="domain" description="Protein kinase" evidence="21">
    <location>
        <begin position="279"/>
        <end position="557"/>
    </location>
</feature>
<dbReference type="PROSITE" id="PS00107">
    <property type="entry name" value="PROTEIN_KINASE_ATP"/>
    <property type="match status" value="1"/>
</dbReference>
<evidence type="ECO:0000256" key="17">
    <source>
        <dbReference type="ARBA" id="ARBA00047899"/>
    </source>
</evidence>
<dbReference type="InterPro" id="IPR017441">
    <property type="entry name" value="Protein_kinase_ATP_BS"/>
</dbReference>
<evidence type="ECO:0000256" key="18">
    <source>
        <dbReference type="ARBA" id="ARBA00048679"/>
    </source>
</evidence>
<accession>A0AAN7F7T4</accession>
<evidence type="ECO:0000256" key="16">
    <source>
        <dbReference type="ARBA" id="ARBA00023180"/>
    </source>
</evidence>
<comment type="catalytic activity">
    <reaction evidence="18">
        <text>L-seryl-[protein] + ATP = O-phospho-L-seryl-[protein] + ADP + H(+)</text>
        <dbReference type="Rhea" id="RHEA:17989"/>
        <dbReference type="Rhea" id="RHEA-COMP:9863"/>
        <dbReference type="Rhea" id="RHEA-COMP:11604"/>
        <dbReference type="ChEBI" id="CHEBI:15378"/>
        <dbReference type="ChEBI" id="CHEBI:29999"/>
        <dbReference type="ChEBI" id="CHEBI:30616"/>
        <dbReference type="ChEBI" id="CHEBI:83421"/>
        <dbReference type="ChEBI" id="CHEBI:456216"/>
        <dbReference type="EC" id="2.7.11.1"/>
    </reaction>
</comment>
<dbReference type="Gene3D" id="1.10.510.10">
    <property type="entry name" value="Transferase(Phosphotransferase) domain 1"/>
    <property type="match status" value="1"/>
</dbReference>
<dbReference type="EMBL" id="JAXUIC010000005">
    <property type="protein sequence ID" value="KAK4588067.1"/>
    <property type="molecule type" value="Genomic_DNA"/>
</dbReference>
<dbReference type="GO" id="GO:0048544">
    <property type="term" value="P:recognition of pollen"/>
    <property type="evidence" value="ECO:0007669"/>
    <property type="project" value="InterPro"/>
</dbReference>
<keyword evidence="6 20" id="KW-0812">Transmembrane</keyword>
<keyword evidence="10" id="KW-0418">Kinase</keyword>
<keyword evidence="14" id="KW-1015">Disulfide bond</keyword>
<dbReference type="InterPro" id="IPR001245">
    <property type="entry name" value="Ser-Thr/Tyr_kinase_cat_dom"/>
</dbReference>
<keyword evidence="15" id="KW-0675">Receptor</keyword>
<dbReference type="InterPro" id="IPR011009">
    <property type="entry name" value="Kinase-like_dom_sf"/>
</dbReference>
<dbReference type="CDD" id="cd01098">
    <property type="entry name" value="PAN_AP_plant"/>
    <property type="match status" value="1"/>
</dbReference>
<evidence type="ECO:0000256" key="13">
    <source>
        <dbReference type="ARBA" id="ARBA00023136"/>
    </source>
</evidence>
<name>A0AAN7F7T4_QUERU</name>
<evidence type="ECO:0000313" key="23">
    <source>
        <dbReference type="EMBL" id="KAK4588067.1"/>
    </source>
</evidence>
<evidence type="ECO:0000256" key="20">
    <source>
        <dbReference type="SAM" id="Phobius"/>
    </source>
</evidence>
<dbReference type="SMART" id="SM00473">
    <property type="entry name" value="PAN_AP"/>
    <property type="match status" value="1"/>
</dbReference>
<dbReference type="SUPFAM" id="SSF56112">
    <property type="entry name" value="Protein kinase-like (PK-like)"/>
    <property type="match status" value="1"/>
</dbReference>
<dbReference type="FunFam" id="3.30.200.20:FF:000330">
    <property type="entry name" value="G-type lectin S-receptor-like serine/threonine-protein kinase At4g03230"/>
    <property type="match status" value="1"/>
</dbReference>
<reference evidence="23 24" key="1">
    <citation type="journal article" date="2023" name="G3 (Bethesda)">
        <title>A haplotype-resolved chromosome-scale genome for Quercus rubra L. provides insights into the genetics of adaptive traits for red oak species.</title>
        <authorList>
            <person name="Kapoor B."/>
            <person name="Jenkins J."/>
            <person name="Schmutz J."/>
            <person name="Zhebentyayeva T."/>
            <person name="Kuelheim C."/>
            <person name="Coggeshall M."/>
            <person name="Heim C."/>
            <person name="Lasky J.R."/>
            <person name="Leites L."/>
            <person name="Islam-Faridi N."/>
            <person name="Romero-Severson J."/>
            <person name="DeLeo V.L."/>
            <person name="Lucas S.M."/>
            <person name="Lazic D."/>
            <person name="Gailing O."/>
            <person name="Carlson J."/>
            <person name="Staton M."/>
        </authorList>
    </citation>
    <scope>NUCLEOTIDE SEQUENCE [LARGE SCALE GENOMIC DNA]</scope>
    <source>
        <strain evidence="23">Pseudo-F2</strain>
    </source>
</reference>
<keyword evidence="9 19" id="KW-0547">Nucleotide-binding</keyword>
<feature type="transmembrane region" description="Helical" evidence="20">
    <location>
        <begin position="206"/>
        <end position="229"/>
    </location>
</feature>
<dbReference type="Pfam" id="PF08276">
    <property type="entry name" value="PAN_2"/>
    <property type="match status" value="1"/>
</dbReference>
<organism evidence="23 24">
    <name type="scientific">Quercus rubra</name>
    <name type="common">Northern red oak</name>
    <name type="synonym">Quercus borealis</name>
    <dbReference type="NCBI Taxonomy" id="3512"/>
    <lineage>
        <taxon>Eukaryota</taxon>
        <taxon>Viridiplantae</taxon>
        <taxon>Streptophyta</taxon>
        <taxon>Embryophyta</taxon>
        <taxon>Tracheophyta</taxon>
        <taxon>Spermatophyta</taxon>
        <taxon>Magnoliopsida</taxon>
        <taxon>eudicotyledons</taxon>
        <taxon>Gunneridae</taxon>
        <taxon>Pentapetalae</taxon>
        <taxon>rosids</taxon>
        <taxon>fabids</taxon>
        <taxon>Fagales</taxon>
        <taxon>Fagaceae</taxon>
        <taxon>Quercus</taxon>
    </lineage>
</organism>
<evidence type="ECO:0000256" key="8">
    <source>
        <dbReference type="ARBA" id="ARBA00022734"/>
    </source>
</evidence>
<dbReference type="FunFam" id="1.10.510.10:FF:000060">
    <property type="entry name" value="G-type lectin S-receptor-like serine/threonine-protein kinase"/>
    <property type="match status" value="1"/>
</dbReference>
<evidence type="ECO:0000256" key="10">
    <source>
        <dbReference type="ARBA" id="ARBA00022777"/>
    </source>
</evidence>
<sequence>MNYQDEITLMYSITDLKALPKTRFFLHELGTLQFFIWSESRWVGIPFTFEHCDKYLFCGPNGYCDPSNVDKFVCMCLPGFEPKSPRDWYLRDGSHGCMRKQGVSTCNTGEGFVKLAHVKVPDTSKALVNMSLSLEECERECLRNCSCTAYSSTYEGEGIGCLRWHGELVDTRTFPNVGQDLYIRVDADVLAQYAEKNGLHQKKAKLAILGIFAVVMFLLVEISIVYWLVMRKKKGKNQSIASHLPNFEDSLSKRDLDGTRNSNFPVFDLRTIIAATDNFSVSNKLGKGGFGSVYKGLLQNGMEIAVKRLSKYSGQGIEQFKNEVALIAKLQHRNLVRILGCCIHGEEKMLVYEYLPNKSLDSFIFDETKKSCLDWEKRFEIICGIARGILYLHQDSRLRIIHRDLKASNILLDNTLNPKISDFGMARIVGGDQIEANTNCIVGTYGYMSPEYAMQGLYSIKSDVYSFGVLLLEIIIGKKNSTYHPDGPPSNFIGYQIWDLWREGKEMEIVDPSLGETYPAIEVSRCIQIGLLCVQEHATDRPTMSAIVFMLANDTTLPSPKEPAFALKSTFNNKDILNGEAANSVNEITISEIDGR</sequence>
<dbReference type="PROSITE" id="PS00108">
    <property type="entry name" value="PROTEIN_KINASE_ST"/>
    <property type="match status" value="1"/>
</dbReference>
<dbReference type="Pfam" id="PF00954">
    <property type="entry name" value="S_locus_glycop"/>
    <property type="match status" value="1"/>
</dbReference>
<dbReference type="InterPro" id="IPR021820">
    <property type="entry name" value="S-locus_recpt_kinase_C"/>
</dbReference>
<comment type="catalytic activity">
    <reaction evidence="17">
        <text>L-threonyl-[protein] + ATP = O-phospho-L-threonyl-[protein] + ADP + H(+)</text>
        <dbReference type="Rhea" id="RHEA:46608"/>
        <dbReference type="Rhea" id="RHEA-COMP:11060"/>
        <dbReference type="Rhea" id="RHEA-COMP:11605"/>
        <dbReference type="ChEBI" id="CHEBI:15378"/>
        <dbReference type="ChEBI" id="CHEBI:30013"/>
        <dbReference type="ChEBI" id="CHEBI:30616"/>
        <dbReference type="ChEBI" id="CHEBI:61977"/>
        <dbReference type="ChEBI" id="CHEBI:456216"/>
        <dbReference type="EC" id="2.7.11.1"/>
    </reaction>
</comment>
<dbReference type="Proteomes" id="UP001324115">
    <property type="component" value="Unassembled WGS sequence"/>
</dbReference>
<evidence type="ECO:0000256" key="1">
    <source>
        <dbReference type="ARBA" id="ARBA00004251"/>
    </source>
</evidence>
<comment type="caution">
    <text evidence="23">The sequence shown here is derived from an EMBL/GenBank/DDBJ whole genome shotgun (WGS) entry which is preliminary data.</text>
</comment>
<dbReference type="AlphaFoldDB" id="A0AAN7F7T4"/>
<dbReference type="PANTHER" id="PTHR27002:SF1095">
    <property type="entry name" value="G-TYPE LECTIN S-RECEPTOR-LIKE SERINE_THREONINE-PROTEIN KINASE RKS1"/>
    <property type="match status" value="1"/>
</dbReference>
<protein>
    <recommendedName>
        <fullName evidence="2">non-specific serine/threonine protein kinase</fullName>
        <ecNumber evidence="2">2.7.11.1</ecNumber>
    </recommendedName>
</protein>
<dbReference type="InterPro" id="IPR003609">
    <property type="entry name" value="Pan_app"/>
</dbReference>
<keyword evidence="8" id="KW-0430">Lectin</keyword>
<keyword evidence="7" id="KW-0732">Signal</keyword>
<dbReference type="PROSITE" id="PS50011">
    <property type="entry name" value="PROTEIN_KINASE_DOM"/>
    <property type="match status" value="1"/>
</dbReference>
<gene>
    <name evidence="23" type="ORF">RGQ29_019166</name>
</gene>
<keyword evidence="16" id="KW-0325">Glycoprotein</keyword>
<dbReference type="GO" id="GO:0005524">
    <property type="term" value="F:ATP binding"/>
    <property type="evidence" value="ECO:0007669"/>
    <property type="project" value="UniProtKB-UniRule"/>
</dbReference>
<evidence type="ECO:0000256" key="19">
    <source>
        <dbReference type="PROSITE-ProRule" id="PRU10141"/>
    </source>
</evidence>
<evidence type="ECO:0000259" key="22">
    <source>
        <dbReference type="PROSITE" id="PS50948"/>
    </source>
</evidence>
<keyword evidence="5" id="KW-0808">Transferase</keyword>
<evidence type="ECO:0000256" key="5">
    <source>
        <dbReference type="ARBA" id="ARBA00022679"/>
    </source>
</evidence>
<dbReference type="PROSITE" id="PS50948">
    <property type="entry name" value="PAN"/>
    <property type="match status" value="1"/>
</dbReference>
<evidence type="ECO:0000313" key="24">
    <source>
        <dbReference type="Proteomes" id="UP001324115"/>
    </source>
</evidence>
<evidence type="ECO:0000256" key="14">
    <source>
        <dbReference type="ARBA" id="ARBA00023157"/>
    </source>
</evidence>
<dbReference type="InterPro" id="IPR000719">
    <property type="entry name" value="Prot_kinase_dom"/>
</dbReference>
<keyword evidence="24" id="KW-1185">Reference proteome</keyword>
<keyword evidence="11 19" id="KW-0067">ATP-binding</keyword>
<dbReference type="Pfam" id="PF07714">
    <property type="entry name" value="PK_Tyr_Ser-Thr"/>
    <property type="match status" value="1"/>
</dbReference>
<dbReference type="GO" id="GO:0005886">
    <property type="term" value="C:plasma membrane"/>
    <property type="evidence" value="ECO:0007669"/>
    <property type="project" value="UniProtKB-SubCell"/>
</dbReference>
<evidence type="ECO:0000256" key="9">
    <source>
        <dbReference type="ARBA" id="ARBA00022741"/>
    </source>
</evidence>
<evidence type="ECO:0000256" key="11">
    <source>
        <dbReference type="ARBA" id="ARBA00022840"/>
    </source>
</evidence>
<evidence type="ECO:0000256" key="4">
    <source>
        <dbReference type="ARBA" id="ARBA00022527"/>
    </source>
</evidence>
<evidence type="ECO:0000256" key="12">
    <source>
        <dbReference type="ARBA" id="ARBA00022989"/>
    </source>
</evidence>
<keyword evidence="12 20" id="KW-1133">Transmembrane helix</keyword>
<keyword evidence="13 20" id="KW-0472">Membrane</keyword>